<evidence type="ECO:0000256" key="3">
    <source>
        <dbReference type="ARBA" id="ARBA00022989"/>
    </source>
</evidence>
<proteinExistence type="predicted"/>
<keyword evidence="3" id="KW-1133">Transmembrane helix</keyword>
<feature type="non-terminal residue" evidence="7">
    <location>
        <position position="54"/>
    </location>
</feature>
<dbReference type="EMBL" id="DLYI01000327">
    <property type="protein sequence ID" value="HAC30952.1"/>
    <property type="molecule type" value="Genomic_DNA"/>
</dbReference>
<dbReference type="Pfam" id="PF02628">
    <property type="entry name" value="COX15-CtaA"/>
    <property type="match status" value="1"/>
</dbReference>
<comment type="caution">
    <text evidence="7">The sequence shown here is derived from an EMBL/GenBank/DDBJ whole genome shotgun (WGS) entry which is preliminary data.</text>
</comment>
<dbReference type="GO" id="GO:0006784">
    <property type="term" value="P:heme A biosynthetic process"/>
    <property type="evidence" value="ECO:0007669"/>
    <property type="project" value="InterPro"/>
</dbReference>
<organism evidence="7 8">
    <name type="scientific">Marinobacter nauticus</name>
    <name type="common">Marinobacter hydrocarbonoclasticus</name>
    <name type="synonym">Marinobacter aquaeolei</name>
    <dbReference type="NCBI Taxonomy" id="2743"/>
    <lineage>
        <taxon>Bacteria</taxon>
        <taxon>Pseudomonadati</taxon>
        <taxon>Pseudomonadota</taxon>
        <taxon>Gammaproteobacteria</taxon>
        <taxon>Pseudomonadales</taxon>
        <taxon>Marinobacteraceae</taxon>
        <taxon>Marinobacter</taxon>
    </lineage>
</organism>
<protein>
    <submittedName>
        <fullName evidence="7">Cytochrome B</fullName>
    </submittedName>
</protein>
<keyword evidence="2" id="KW-0812">Transmembrane</keyword>
<evidence type="ECO:0000313" key="7">
    <source>
        <dbReference type="EMBL" id="HAC30952.1"/>
    </source>
</evidence>
<keyword evidence="5" id="KW-0472">Membrane</keyword>
<keyword evidence="4" id="KW-0350">Heme biosynthesis</keyword>
<evidence type="ECO:0000313" key="8">
    <source>
        <dbReference type="Proteomes" id="UP000261325"/>
    </source>
</evidence>
<name>A0A3B8WSP4_MARNT</name>
<dbReference type="Proteomes" id="UP000261325">
    <property type="component" value="Unassembled WGS sequence"/>
</dbReference>
<comment type="subcellular location">
    <subcellularLocation>
        <location evidence="1">Membrane</location>
        <topology evidence="1">Multi-pass membrane protein</topology>
    </subcellularLocation>
</comment>
<evidence type="ECO:0000256" key="4">
    <source>
        <dbReference type="ARBA" id="ARBA00023133"/>
    </source>
</evidence>
<dbReference type="InterPro" id="IPR003780">
    <property type="entry name" value="COX15/CtaA_fam"/>
</dbReference>
<comment type="pathway">
    <text evidence="6">Porphyrin-containing compound metabolism.</text>
</comment>
<evidence type="ECO:0000256" key="1">
    <source>
        <dbReference type="ARBA" id="ARBA00004141"/>
    </source>
</evidence>
<reference evidence="7 8" key="1">
    <citation type="journal article" date="2018" name="Nat. Biotechnol.">
        <title>A standardized bacterial taxonomy based on genome phylogeny substantially revises the tree of life.</title>
        <authorList>
            <person name="Parks D.H."/>
            <person name="Chuvochina M."/>
            <person name="Waite D.W."/>
            <person name="Rinke C."/>
            <person name="Skarshewski A."/>
            <person name="Chaumeil P.A."/>
            <person name="Hugenholtz P."/>
        </authorList>
    </citation>
    <scope>NUCLEOTIDE SEQUENCE [LARGE SCALE GENOMIC DNA]</scope>
    <source>
        <strain evidence="7">UBA9049</strain>
    </source>
</reference>
<gene>
    <name evidence="7" type="ORF">DCF82_24550</name>
</gene>
<dbReference type="AlphaFoldDB" id="A0A3B8WSP4"/>
<sequence length="54" mass="5761">MTAMSPEQSRAIAKKLAFWATLACLLAVVVIMLGAWTRLVHAGLGCPDWPGSYG</sequence>
<evidence type="ECO:0000256" key="5">
    <source>
        <dbReference type="ARBA" id="ARBA00023136"/>
    </source>
</evidence>
<accession>A0A3B8WSP4</accession>
<dbReference type="GO" id="GO:0016020">
    <property type="term" value="C:membrane"/>
    <property type="evidence" value="ECO:0007669"/>
    <property type="project" value="UniProtKB-SubCell"/>
</dbReference>
<evidence type="ECO:0000256" key="2">
    <source>
        <dbReference type="ARBA" id="ARBA00022692"/>
    </source>
</evidence>
<evidence type="ECO:0000256" key="6">
    <source>
        <dbReference type="ARBA" id="ARBA00023444"/>
    </source>
</evidence>